<organism evidence="1 2">
    <name type="scientific">Paraburkholderia dioscoreae</name>
    <dbReference type="NCBI Taxonomy" id="2604047"/>
    <lineage>
        <taxon>Bacteria</taxon>
        <taxon>Pseudomonadati</taxon>
        <taxon>Pseudomonadota</taxon>
        <taxon>Betaproteobacteria</taxon>
        <taxon>Burkholderiales</taxon>
        <taxon>Burkholderiaceae</taxon>
        <taxon>Paraburkholderia</taxon>
    </lineage>
</organism>
<proteinExistence type="predicted"/>
<keyword evidence="2" id="KW-1185">Reference proteome</keyword>
<protein>
    <submittedName>
        <fullName evidence="1">Uncharacterized protein</fullName>
    </submittedName>
</protein>
<accession>A0A5Q4ZA17</accession>
<reference evidence="1 2" key="1">
    <citation type="submission" date="2019-08" db="EMBL/GenBank/DDBJ databases">
        <authorList>
            <person name="Herpell B J."/>
        </authorList>
    </citation>
    <scope>NUCLEOTIDE SEQUENCE [LARGE SCALE GENOMIC DNA]</scope>
    <source>
        <strain evidence="2">Msb3</strain>
    </source>
</reference>
<dbReference type="Gene3D" id="3.40.1440.10">
    <property type="entry name" value="GIY-YIG endonuclease"/>
    <property type="match status" value="1"/>
</dbReference>
<dbReference type="InterPro" id="IPR035901">
    <property type="entry name" value="GIY-YIG_endonuc_sf"/>
</dbReference>
<dbReference type="AlphaFoldDB" id="A0A5Q4ZA17"/>
<dbReference type="SUPFAM" id="SSF82771">
    <property type="entry name" value="GIY-YIG endonuclease"/>
    <property type="match status" value="1"/>
</dbReference>
<gene>
    <name evidence="1" type="ORF">PDMSB3_1117</name>
</gene>
<dbReference type="Proteomes" id="UP000325811">
    <property type="component" value="Chromosome I"/>
</dbReference>
<evidence type="ECO:0000313" key="2">
    <source>
        <dbReference type="Proteomes" id="UP000325811"/>
    </source>
</evidence>
<sequence length="81" mass="9016">MGKADGESGIWQRWSTYVSNGHGNNVALVKELGSASPERKDDFSLSLLEIADIQSTSEEIAGRENHWKEVLGTRNHGYNRN</sequence>
<evidence type="ECO:0000313" key="1">
    <source>
        <dbReference type="EMBL" id="VVD27579.1"/>
    </source>
</evidence>
<dbReference type="EMBL" id="LR699553">
    <property type="protein sequence ID" value="VVD27579.1"/>
    <property type="molecule type" value="Genomic_DNA"/>
</dbReference>
<name>A0A5Q4ZA17_9BURK</name>
<dbReference type="KEGG" id="pdio:PDMSB3_1117"/>